<gene>
    <name evidence="6" type="ordered locus">Hoch_3920</name>
</gene>
<dbReference type="EMBL" id="CP001804">
    <property type="protein sequence ID" value="ACY16419.1"/>
    <property type="molecule type" value="Genomic_DNA"/>
</dbReference>
<organism evidence="6 7">
    <name type="scientific">Haliangium ochraceum (strain DSM 14365 / JCM 11303 / SMP-2)</name>
    <dbReference type="NCBI Taxonomy" id="502025"/>
    <lineage>
        <taxon>Bacteria</taxon>
        <taxon>Pseudomonadati</taxon>
        <taxon>Myxococcota</taxon>
        <taxon>Polyangia</taxon>
        <taxon>Haliangiales</taxon>
        <taxon>Kofleriaceae</taxon>
        <taxon>Haliangium</taxon>
    </lineage>
</organism>
<dbReference type="eggNOG" id="COG1121">
    <property type="taxonomic scope" value="Bacteria"/>
</dbReference>
<dbReference type="RefSeq" id="WP_012829018.1">
    <property type="nucleotide sequence ID" value="NC_013440.1"/>
</dbReference>
<evidence type="ECO:0000256" key="1">
    <source>
        <dbReference type="ARBA" id="ARBA00005417"/>
    </source>
</evidence>
<sequence length="264" mass="28449">MPGDAGTSEWLLRCERLLIGYGGRALLPAFDLSLRPGTLTLVLGKNGTGKSTWLKTLLGLQAPLAGRVEVGARRPRMSYIPQRADLDPLLPVRAGAVVSWGRLRGWRCLRPWPARRDRAACAAALEQAEARALAQQPFRDLSGGQQQRVLFARLLASEAELALLDEPTASLDVPGQVAVYQRLAALAHERGMCIVVVTHTIATAVRYADQIIFLDRDTRAGDEASASAEPAEDALIISGAPAEILAHPRFVRVFGEHSAAPEAP</sequence>
<dbReference type="SUPFAM" id="SSF52540">
    <property type="entry name" value="P-loop containing nucleoside triphosphate hydrolases"/>
    <property type="match status" value="1"/>
</dbReference>
<dbReference type="STRING" id="502025.Hoch_3920"/>
<dbReference type="Gene3D" id="3.40.50.300">
    <property type="entry name" value="P-loop containing nucleotide triphosphate hydrolases"/>
    <property type="match status" value="1"/>
</dbReference>
<protein>
    <submittedName>
        <fullName evidence="6">ABC transporter related protein</fullName>
    </submittedName>
</protein>
<evidence type="ECO:0000256" key="4">
    <source>
        <dbReference type="ARBA" id="ARBA00022840"/>
    </source>
</evidence>
<keyword evidence="3" id="KW-0547">Nucleotide-binding</keyword>
<evidence type="ECO:0000256" key="3">
    <source>
        <dbReference type="ARBA" id="ARBA00022741"/>
    </source>
</evidence>
<evidence type="ECO:0000313" key="6">
    <source>
        <dbReference type="EMBL" id="ACY16419.1"/>
    </source>
</evidence>
<dbReference type="InterPro" id="IPR050153">
    <property type="entry name" value="Metal_Ion_Import_ABC"/>
</dbReference>
<evidence type="ECO:0000259" key="5">
    <source>
        <dbReference type="PROSITE" id="PS50893"/>
    </source>
</evidence>
<dbReference type="InterPro" id="IPR017871">
    <property type="entry name" value="ABC_transporter-like_CS"/>
</dbReference>
<dbReference type="OrthoDB" id="9809450at2"/>
<dbReference type="GO" id="GO:0016887">
    <property type="term" value="F:ATP hydrolysis activity"/>
    <property type="evidence" value="ECO:0007669"/>
    <property type="project" value="InterPro"/>
</dbReference>
<dbReference type="InterPro" id="IPR027417">
    <property type="entry name" value="P-loop_NTPase"/>
</dbReference>
<name>D0LZF7_HALO1</name>
<dbReference type="InterPro" id="IPR003593">
    <property type="entry name" value="AAA+_ATPase"/>
</dbReference>
<feature type="domain" description="ABC transporter" evidence="5">
    <location>
        <begin position="12"/>
        <end position="241"/>
    </location>
</feature>
<keyword evidence="7" id="KW-1185">Reference proteome</keyword>
<reference evidence="6 7" key="1">
    <citation type="journal article" date="2010" name="Stand. Genomic Sci.">
        <title>Complete genome sequence of Haliangium ochraceum type strain (SMP-2).</title>
        <authorList>
            <consortium name="US DOE Joint Genome Institute (JGI-PGF)"/>
            <person name="Ivanova N."/>
            <person name="Daum C."/>
            <person name="Lang E."/>
            <person name="Abt B."/>
            <person name="Kopitz M."/>
            <person name="Saunders E."/>
            <person name="Lapidus A."/>
            <person name="Lucas S."/>
            <person name="Glavina Del Rio T."/>
            <person name="Nolan M."/>
            <person name="Tice H."/>
            <person name="Copeland A."/>
            <person name="Cheng J.F."/>
            <person name="Chen F."/>
            <person name="Bruce D."/>
            <person name="Goodwin L."/>
            <person name="Pitluck S."/>
            <person name="Mavromatis K."/>
            <person name="Pati A."/>
            <person name="Mikhailova N."/>
            <person name="Chen A."/>
            <person name="Palaniappan K."/>
            <person name="Land M."/>
            <person name="Hauser L."/>
            <person name="Chang Y.J."/>
            <person name="Jeffries C.D."/>
            <person name="Detter J.C."/>
            <person name="Brettin T."/>
            <person name="Rohde M."/>
            <person name="Goker M."/>
            <person name="Bristow J."/>
            <person name="Markowitz V."/>
            <person name="Eisen J.A."/>
            <person name="Hugenholtz P."/>
            <person name="Kyrpides N.C."/>
            <person name="Klenk H.P."/>
        </authorList>
    </citation>
    <scope>NUCLEOTIDE SEQUENCE [LARGE SCALE GENOMIC DNA]</scope>
    <source>
        <strain evidence="7">DSM 14365 / CIP 107738 / JCM 11303 / AJ 13395 / SMP-2</strain>
    </source>
</reference>
<dbReference type="PROSITE" id="PS50893">
    <property type="entry name" value="ABC_TRANSPORTER_2"/>
    <property type="match status" value="1"/>
</dbReference>
<dbReference type="SMART" id="SM00382">
    <property type="entry name" value="AAA"/>
    <property type="match status" value="1"/>
</dbReference>
<dbReference type="GO" id="GO:0005524">
    <property type="term" value="F:ATP binding"/>
    <property type="evidence" value="ECO:0007669"/>
    <property type="project" value="UniProtKB-KW"/>
</dbReference>
<accession>D0LZF7</accession>
<keyword evidence="2" id="KW-0813">Transport</keyword>
<proteinExistence type="inferred from homology"/>
<dbReference type="Pfam" id="PF00005">
    <property type="entry name" value="ABC_tran"/>
    <property type="match status" value="1"/>
</dbReference>
<dbReference type="KEGG" id="hoh:Hoch_3920"/>
<dbReference type="PANTHER" id="PTHR42734:SF17">
    <property type="entry name" value="METAL TRANSPORT SYSTEM ATP-BINDING PROTEIN TM_0124-RELATED"/>
    <property type="match status" value="1"/>
</dbReference>
<dbReference type="InterPro" id="IPR003439">
    <property type="entry name" value="ABC_transporter-like_ATP-bd"/>
</dbReference>
<keyword evidence="4" id="KW-0067">ATP-binding</keyword>
<dbReference type="PROSITE" id="PS00211">
    <property type="entry name" value="ABC_TRANSPORTER_1"/>
    <property type="match status" value="1"/>
</dbReference>
<dbReference type="PANTHER" id="PTHR42734">
    <property type="entry name" value="METAL TRANSPORT SYSTEM ATP-BINDING PROTEIN TM_0124-RELATED"/>
    <property type="match status" value="1"/>
</dbReference>
<dbReference type="HOGENOM" id="CLU_000604_1_11_7"/>
<comment type="similarity">
    <text evidence="1">Belongs to the ABC transporter superfamily.</text>
</comment>
<dbReference type="Proteomes" id="UP000001880">
    <property type="component" value="Chromosome"/>
</dbReference>
<evidence type="ECO:0000256" key="2">
    <source>
        <dbReference type="ARBA" id="ARBA00022448"/>
    </source>
</evidence>
<dbReference type="AlphaFoldDB" id="D0LZF7"/>
<evidence type="ECO:0000313" key="7">
    <source>
        <dbReference type="Proteomes" id="UP000001880"/>
    </source>
</evidence>